<organism evidence="5 6">
    <name type="scientific">Paenibacillus xanthanilyticus</name>
    <dbReference type="NCBI Taxonomy" id="1783531"/>
    <lineage>
        <taxon>Bacteria</taxon>
        <taxon>Bacillati</taxon>
        <taxon>Bacillota</taxon>
        <taxon>Bacilli</taxon>
        <taxon>Bacillales</taxon>
        <taxon>Paenibacillaceae</taxon>
        <taxon>Paenibacillus</taxon>
    </lineage>
</organism>
<dbReference type="InterPro" id="IPR050768">
    <property type="entry name" value="UPF0353/GerABKA_families"/>
</dbReference>
<dbReference type="PANTHER" id="PTHR22550">
    <property type="entry name" value="SPORE GERMINATION PROTEIN"/>
    <property type="match status" value="1"/>
</dbReference>
<feature type="region of interest" description="Disordered" evidence="3">
    <location>
        <begin position="505"/>
        <end position="528"/>
    </location>
</feature>
<keyword evidence="6" id="KW-1185">Reference proteome</keyword>
<proteinExistence type="inferred from homology"/>
<name>A0ABV8K6J2_9BACL</name>
<feature type="transmembrane region" description="Helical" evidence="4">
    <location>
        <begin position="409"/>
        <end position="428"/>
    </location>
</feature>
<evidence type="ECO:0000256" key="2">
    <source>
        <dbReference type="ARBA" id="ARBA00023136"/>
    </source>
</evidence>
<dbReference type="EMBL" id="JBHSAM010000028">
    <property type="protein sequence ID" value="MFC4101639.1"/>
    <property type="molecule type" value="Genomic_DNA"/>
</dbReference>
<keyword evidence="4" id="KW-1133">Transmembrane helix</keyword>
<feature type="compositionally biased region" description="Polar residues" evidence="3">
    <location>
        <begin position="1"/>
        <end position="23"/>
    </location>
</feature>
<dbReference type="PIRSF" id="PIRSF005690">
    <property type="entry name" value="GerBA"/>
    <property type="match status" value="1"/>
</dbReference>
<evidence type="ECO:0000256" key="3">
    <source>
        <dbReference type="SAM" id="MobiDB-lite"/>
    </source>
</evidence>
<reference evidence="6" key="1">
    <citation type="journal article" date="2019" name="Int. J. Syst. Evol. Microbiol.">
        <title>The Global Catalogue of Microorganisms (GCM) 10K type strain sequencing project: providing services to taxonomists for standard genome sequencing and annotation.</title>
        <authorList>
            <consortium name="The Broad Institute Genomics Platform"/>
            <consortium name="The Broad Institute Genome Sequencing Center for Infectious Disease"/>
            <person name="Wu L."/>
            <person name="Ma J."/>
        </authorList>
    </citation>
    <scope>NUCLEOTIDE SEQUENCE [LARGE SCALE GENOMIC DNA]</scope>
    <source>
        <strain evidence="6">IBRC-M 10987</strain>
    </source>
</reference>
<dbReference type="PANTHER" id="PTHR22550:SF5">
    <property type="entry name" value="LEUCINE ZIPPER PROTEIN 4"/>
    <property type="match status" value="1"/>
</dbReference>
<evidence type="ECO:0000256" key="1">
    <source>
        <dbReference type="ARBA" id="ARBA00005278"/>
    </source>
</evidence>
<accession>A0ABV8K6J2</accession>
<protein>
    <submittedName>
        <fullName evidence="5">Spore germination protein</fullName>
    </submittedName>
</protein>
<dbReference type="RefSeq" id="WP_377720247.1">
    <property type="nucleotide sequence ID" value="NZ_JBHSAM010000028.1"/>
</dbReference>
<feature type="transmembrane region" description="Helical" evidence="4">
    <location>
        <begin position="317"/>
        <end position="339"/>
    </location>
</feature>
<dbReference type="InterPro" id="IPR004995">
    <property type="entry name" value="Spore_Ger"/>
</dbReference>
<evidence type="ECO:0000256" key="4">
    <source>
        <dbReference type="SAM" id="Phobius"/>
    </source>
</evidence>
<evidence type="ECO:0000313" key="5">
    <source>
        <dbReference type="EMBL" id="MFC4101639.1"/>
    </source>
</evidence>
<feature type="region of interest" description="Disordered" evidence="3">
    <location>
        <begin position="1"/>
        <end position="26"/>
    </location>
</feature>
<evidence type="ECO:0000313" key="6">
    <source>
        <dbReference type="Proteomes" id="UP001595715"/>
    </source>
</evidence>
<feature type="transmembrane region" description="Helical" evidence="4">
    <location>
        <begin position="440"/>
        <end position="468"/>
    </location>
</feature>
<sequence length="528" mass="58114">MSTFWKRNNRTKAQPQRQAQSAAGNDEAMHPISAQLASNVSWLCTQLGASADIIAREFAAPASGIEGTLIYIDHLVDKQTVNQNIVHPLLSEIGLHAELRPTDGMGLLKNKALTVGHIREIHNLNEALTQILEGNTVIFLQGCESAIAATSSGGEKRSVEEPKTQTVVKGPKESFTESMDTNLSLIRRRLRSPNLRIEFRQIGNQTKTKVAVLHMNGITDSKVVDEVMSRLDRINTDSILDSEYIEEFIQDASFTPFSLMLSTERPDAVSAGLLEGQFAIIVDGAPFALLAPVTFNNFFFSSEDYYQRFDIATFLRFIRLGAFFASLLIPSLFIALTTFHQEMIPSPLLISLAAQREGVPFPAFVEVLIMELTFEILREAGVRMPRAVGPAISIAGALVIGQAAVQAGIVSAALVIVVSFTALANFVIPSVDLSNSMRIVRFIMMMLAATLGLFGILCGMMALLFHLASLRSFGVAFLQPLSPFKTDSWRDLFIRMPVWRMKERPIGESGNQNRQGANPSTSEPRQRE</sequence>
<comment type="caution">
    <text evidence="5">The sequence shown here is derived from an EMBL/GenBank/DDBJ whole genome shotgun (WGS) entry which is preliminary data.</text>
</comment>
<feature type="compositionally biased region" description="Polar residues" evidence="3">
    <location>
        <begin position="509"/>
        <end position="528"/>
    </location>
</feature>
<comment type="similarity">
    <text evidence="1">Belongs to the GerABKA family.</text>
</comment>
<keyword evidence="4" id="KW-0812">Transmembrane</keyword>
<dbReference type="Proteomes" id="UP001595715">
    <property type="component" value="Unassembled WGS sequence"/>
</dbReference>
<dbReference type="Pfam" id="PF03323">
    <property type="entry name" value="GerA"/>
    <property type="match status" value="1"/>
</dbReference>
<keyword evidence="2 4" id="KW-0472">Membrane</keyword>
<gene>
    <name evidence="5" type="ORF">ACFOZ8_18490</name>
</gene>